<keyword evidence="4 14" id="KW-0645">Protease</keyword>
<keyword evidence="11 12" id="KW-0472">Membrane</keyword>
<dbReference type="PANTHER" id="PTHR43221">
    <property type="entry name" value="PROTEASE HTPX"/>
    <property type="match status" value="1"/>
</dbReference>
<keyword evidence="3" id="KW-1003">Cell membrane</keyword>
<proteinExistence type="predicted"/>
<dbReference type="Proteomes" id="UP000589896">
    <property type="component" value="Unassembled WGS sequence"/>
</dbReference>
<evidence type="ECO:0000256" key="5">
    <source>
        <dbReference type="ARBA" id="ARBA00022692"/>
    </source>
</evidence>
<dbReference type="GO" id="GO:0005886">
    <property type="term" value="C:plasma membrane"/>
    <property type="evidence" value="ECO:0007669"/>
    <property type="project" value="UniProtKB-SubCell"/>
</dbReference>
<keyword evidence="15" id="KW-1185">Reference proteome</keyword>
<comment type="subcellular location">
    <subcellularLocation>
        <location evidence="2">Cell membrane</location>
        <topology evidence="2">Multi-pass membrane protein</topology>
    </subcellularLocation>
</comment>
<evidence type="ECO:0000256" key="6">
    <source>
        <dbReference type="ARBA" id="ARBA00022723"/>
    </source>
</evidence>
<evidence type="ECO:0000256" key="1">
    <source>
        <dbReference type="ARBA" id="ARBA00001947"/>
    </source>
</evidence>
<dbReference type="CDD" id="cd07328">
    <property type="entry name" value="M48_Ste24p_like"/>
    <property type="match status" value="1"/>
</dbReference>
<dbReference type="InterPro" id="IPR001915">
    <property type="entry name" value="Peptidase_M48"/>
</dbReference>
<organism evidence="14 15">
    <name type="scientific">Luteimonas deserti</name>
    <dbReference type="NCBI Taxonomy" id="2752306"/>
    <lineage>
        <taxon>Bacteria</taxon>
        <taxon>Pseudomonadati</taxon>
        <taxon>Pseudomonadota</taxon>
        <taxon>Gammaproteobacteria</taxon>
        <taxon>Lysobacterales</taxon>
        <taxon>Lysobacteraceae</taxon>
        <taxon>Luteimonas</taxon>
    </lineage>
</organism>
<keyword evidence="8" id="KW-0862">Zinc</keyword>
<comment type="cofactor">
    <cofactor evidence="1">
        <name>Zn(2+)</name>
        <dbReference type="ChEBI" id="CHEBI:29105"/>
    </cofactor>
</comment>
<accession>A0A7Z0QRX2</accession>
<evidence type="ECO:0000259" key="13">
    <source>
        <dbReference type="Pfam" id="PF01435"/>
    </source>
</evidence>
<keyword evidence="10 14" id="KW-0482">Metalloprotease</keyword>
<evidence type="ECO:0000256" key="9">
    <source>
        <dbReference type="ARBA" id="ARBA00022989"/>
    </source>
</evidence>
<dbReference type="GO" id="GO:0046872">
    <property type="term" value="F:metal ion binding"/>
    <property type="evidence" value="ECO:0007669"/>
    <property type="project" value="UniProtKB-KW"/>
</dbReference>
<dbReference type="GO" id="GO:0006508">
    <property type="term" value="P:proteolysis"/>
    <property type="evidence" value="ECO:0007669"/>
    <property type="project" value="UniProtKB-KW"/>
</dbReference>
<dbReference type="PANTHER" id="PTHR43221:SF1">
    <property type="entry name" value="PROTEASE HTPX"/>
    <property type="match status" value="1"/>
</dbReference>
<evidence type="ECO:0000256" key="10">
    <source>
        <dbReference type="ARBA" id="ARBA00023049"/>
    </source>
</evidence>
<evidence type="ECO:0000313" key="15">
    <source>
        <dbReference type="Proteomes" id="UP000589896"/>
    </source>
</evidence>
<evidence type="ECO:0000256" key="4">
    <source>
        <dbReference type="ARBA" id="ARBA00022670"/>
    </source>
</evidence>
<feature type="transmembrane region" description="Helical" evidence="12">
    <location>
        <begin position="38"/>
        <end position="65"/>
    </location>
</feature>
<dbReference type="RefSeq" id="WP_180543984.1">
    <property type="nucleotide sequence ID" value="NZ_JACCJZ010000010.1"/>
</dbReference>
<dbReference type="InterPro" id="IPR050083">
    <property type="entry name" value="HtpX_protease"/>
</dbReference>
<comment type="caution">
    <text evidence="14">The sequence shown here is derived from an EMBL/GenBank/DDBJ whole genome shotgun (WGS) entry which is preliminary data.</text>
</comment>
<evidence type="ECO:0000256" key="2">
    <source>
        <dbReference type="ARBA" id="ARBA00004651"/>
    </source>
</evidence>
<dbReference type="Pfam" id="PF01435">
    <property type="entry name" value="Peptidase_M48"/>
    <property type="match status" value="1"/>
</dbReference>
<sequence length="627" mass="67311">MPLDDRRAADAATARHRARVQRLEAAAARSPRAYLMRVLALALAGYGILVGLLLMLLALPLAIAWRVLVQGVAFEPQLGIVLVFAGASIAVLLRAMWVRFGVPEGRLLAPGEAPELEAEVERLRAATGAPPLAGIVIDHQLNAAAASLPRLLGLAGHRHYLVLGLPLLQVLDRDEAAAVIAHEFGHFGERHGRLAGWLYRVRFTWHRAVEGLSRSGFVLSLPLTRFYAWYAPLFDAWSFALARAHEFRADATAARMTSPETAASALLRLEHAGARLQASLWPRVLARATQQAYPPAQLLAHLVEGLRGDPPLDVERVLAVAEREIDPYDTHPTLARRIEALGVPVRLSPSGVPAASWLGDALPEIERTLDAQWREVLRADWTQRHAAAADERARLRALEACSARTPEEIVEYARLLEAIESDRDPVPALEAARSAVPGSAMIAFRLGARLLQAGDVTGIAHLREAVEQDAGAIGPVDDALVAVLRDPDIAPATIAEAIALRDALAPRAADLRARDGVADGDALQPHGLDAAALARLAAGLARHERVASAWLVRKQVAMAEQTAHYVLLVDWRGSVASEGAGLRAISQAMEVPGSHTVFTASSAAALAREVRAVCGAPVYRRGRGQAL</sequence>
<dbReference type="AlphaFoldDB" id="A0A7Z0QRX2"/>
<gene>
    <name evidence="14" type="ORF">H0E82_03845</name>
</gene>
<dbReference type="EMBL" id="JACCJZ010000010">
    <property type="protein sequence ID" value="NYZ61900.1"/>
    <property type="molecule type" value="Genomic_DNA"/>
</dbReference>
<evidence type="ECO:0000256" key="8">
    <source>
        <dbReference type="ARBA" id="ARBA00022833"/>
    </source>
</evidence>
<feature type="transmembrane region" description="Helical" evidence="12">
    <location>
        <begin position="77"/>
        <end position="97"/>
    </location>
</feature>
<evidence type="ECO:0000313" key="14">
    <source>
        <dbReference type="EMBL" id="NYZ61900.1"/>
    </source>
</evidence>
<keyword evidence="6" id="KW-0479">Metal-binding</keyword>
<feature type="domain" description="Peptidase M48" evidence="13">
    <location>
        <begin position="112"/>
        <end position="341"/>
    </location>
</feature>
<dbReference type="GO" id="GO:0004222">
    <property type="term" value="F:metalloendopeptidase activity"/>
    <property type="evidence" value="ECO:0007669"/>
    <property type="project" value="InterPro"/>
</dbReference>
<reference evidence="14 15" key="1">
    <citation type="submission" date="2020-07" db="EMBL/GenBank/DDBJ databases">
        <title>isolation of Luteimonas sp. SJ-16.</title>
        <authorList>
            <person name="Huang X.-X."/>
            <person name="Xu L."/>
            <person name="Sun J.-Q."/>
        </authorList>
    </citation>
    <scope>NUCLEOTIDE SEQUENCE [LARGE SCALE GENOMIC DNA]</scope>
    <source>
        <strain evidence="14 15">SJ-16</strain>
    </source>
</reference>
<keyword evidence="7" id="KW-0378">Hydrolase</keyword>
<protein>
    <submittedName>
        <fullName evidence="14">M48 family metalloprotease</fullName>
    </submittedName>
</protein>
<evidence type="ECO:0000256" key="11">
    <source>
        <dbReference type="ARBA" id="ARBA00023136"/>
    </source>
</evidence>
<evidence type="ECO:0000256" key="7">
    <source>
        <dbReference type="ARBA" id="ARBA00022801"/>
    </source>
</evidence>
<keyword evidence="5 12" id="KW-0812">Transmembrane</keyword>
<evidence type="ECO:0000256" key="3">
    <source>
        <dbReference type="ARBA" id="ARBA00022475"/>
    </source>
</evidence>
<dbReference type="Gene3D" id="3.30.2010.10">
    <property type="entry name" value="Metalloproteases ('zincins'), catalytic domain"/>
    <property type="match status" value="1"/>
</dbReference>
<evidence type="ECO:0000256" key="12">
    <source>
        <dbReference type="SAM" id="Phobius"/>
    </source>
</evidence>
<name>A0A7Z0QRX2_9GAMM</name>
<keyword evidence="9 12" id="KW-1133">Transmembrane helix</keyword>